<protein>
    <recommendedName>
        <fullName evidence="2">Phage gp6-like head-tail connector protein</fullName>
    </recommendedName>
</protein>
<dbReference type="EMBL" id="LAZR01000320">
    <property type="protein sequence ID" value="KKN74778.1"/>
    <property type="molecule type" value="Genomic_DNA"/>
</dbReference>
<proteinExistence type="predicted"/>
<name>A0A0F9W9M2_9ZZZZ</name>
<dbReference type="InterPro" id="IPR021146">
    <property type="entry name" value="Phage_gp6-like_head-tail"/>
</dbReference>
<comment type="caution">
    <text evidence="1">The sequence shown here is derived from an EMBL/GenBank/DDBJ whole genome shotgun (WGS) entry which is preliminary data.</text>
</comment>
<organism evidence="1">
    <name type="scientific">marine sediment metagenome</name>
    <dbReference type="NCBI Taxonomy" id="412755"/>
    <lineage>
        <taxon>unclassified sequences</taxon>
        <taxon>metagenomes</taxon>
        <taxon>ecological metagenomes</taxon>
    </lineage>
</organism>
<sequence>MSYCTLDDLKTYLNISESTEDVRLSRFIARAQTKLESMTDRVFEATADSTKYLDAIDDVGGRTLYLTSVGSDLAVITSITNGDDDELAVTDYVTEPRSIPPYHAIKLLASSGISWTYEDDHENAITVVGRWAHTDQAEGVVLPAAEEACLLLAAYHWHAKDNAIDLERTIIAGNATILPSQWPQSVRDFVKTYKRLV</sequence>
<evidence type="ECO:0008006" key="2">
    <source>
        <dbReference type="Google" id="ProtNLM"/>
    </source>
</evidence>
<dbReference type="AlphaFoldDB" id="A0A0F9W9M2"/>
<accession>A0A0F9W9M2</accession>
<gene>
    <name evidence="1" type="ORF">LCGC14_0386710</name>
</gene>
<reference evidence="1" key="1">
    <citation type="journal article" date="2015" name="Nature">
        <title>Complex archaea that bridge the gap between prokaryotes and eukaryotes.</title>
        <authorList>
            <person name="Spang A."/>
            <person name="Saw J.H."/>
            <person name="Jorgensen S.L."/>
            <person name="Zaremba-Niedzwiedzka K."/>
            <person name="Martijn J."/>
            <person name="Lind A.E."/>
            <person name="van Eijk R."/>
            <person name="Schleper C."/>
            <person name="Guy L."/>
            <person name="Ettema T.J."/>
        </authorList>
    </citation>
    <scope>NUCLEOTIDE SEQUENCE</scope>
</reference>
<dbReference type="Pfam" id="PF05135">
    <property type="entry name" value="Phage_connect_1"/>
    <property type="match status" value="1"/>
</dbReference>
<evidence type="ECO:0000313" key="1">
    <source>
        <dbReference type="EMBL" id="KKN74778.1"/>
    </source>
</evidence>